<dbReference type="FunFam" id="3.30.590.50:FF:000002">
    <property type="entry name" value="Glutamate--cysteine ligase catalytic subunit"/>
    <property type="match status" value="1"/>
</dbReference>
<evidence type="ECO:0000256" key="12">
    <source>
        <dbReference type="SAM" id="MobiDB-lite"/>
    </source>
</evidence>
<gene>
    <name evidence="13" type="ORF">EWM64_g4111</name>
</gene>
<evidence type="ECO:0000256" key="11">
    <source>
        <dbReference type="RuleBase" id="RU367135"/>
    </source>
</evidence>
<keyword evidence="8 11" id="KW-0067">ATP-binding</keyword>
<dbReference type="GO" id="GO:0017109">
    <property type="term" value="C:glutamate-cysteine ligase complex"/>
    <property type="evidence" value="ECO:0007669"/>
    <property type="project" value="TreeGrafter"/>
</dbReference>
<evidence type="ECO:0000256" key="5">
    <source>
        <dbReference type="ARBA" id="ARBA00022598"/>
    </source>
</evidence>
<dbReference type="InterPro" id="IPR014746">
    <property type="entry name" value="Gln_synth/guanido_kin_cat_dom"/>
</dbReference>
<accession>A0A4Z0A0Q0</accession>
<name>A0A4Z0A0Q0_9AGAM</name>
<dbReference type="Proteomes" id="UP000298061">
    <property type="component" value="Unassembled WGS sequence"/>
</dbReference>
<dbReference type="STRING" id="135208.A0A4Z0A0Q0"/>
<feature type="compositionally biased region" description="Low complexity" evidence="12">
    <location>
        <begin position="486"/>
        <end position="502"/>
    </location>
</feature>
<dbReference type="Gene3D" id="3.30.590.50">
    <property type="match status" value="2"/>
</dbReference>
<dbReference type="PANTHER" id="PTHR11164:SF0">
    <property type="entry name" value="GLUTAMATE--CYSTEINE LIGASE CATALYTIC SUBUNIT"/>
    <property type="match status" value="1"/>
</dbReference>
<dbReference type="Gene3D" id="1.10.8.960">
    <property type="match status" value="1"/>
</dbReference>
<dbReference type="EMBL" id="SFCI01000421">
    <property type="protein sequence ID" value="TFY79903.1"/>
    <property type="molecule type" value="Genomic_DNA"/>
</dbReference>
<dbReference type="AlphaFoldDB" id="A0A4Z0A0Q0"/>
<evidence type="ECO:0000256" key="10">
    <source>
        <dbReference type="ARBA" id="ARBA00032122"/>
    </source>
</evidence>
<evidence type="ECO:0000313" key="14">
    <source>
        <dbReference type="Proteomes" id="UP000298061"/>
    </source>
</evidence>
<comment type="catalytic activity">
    <reaction evidence="11">
        <text>L-cysteine + L-glutamate + ATP = gamma-L-glutamyl-L-cysteine + ADP + phosphate + H(+)</text>
        <dbReference type="Rhea" id="RHEA:13285"/>
        <dbReference type="ChEBI" id="CHEBI:15378"/>
        <dbReference type="ChEBI" id="CHEBI:29985"/>
        <dbReference type="ChEBI" id="CHEBI:30616"/>
        <dbReference type="ChEBI" id="CHEBI:35235"/>
        <dbReference type="ChEBI" id="CHEBI:43474"/>
        <dbReference type="ChEBI" id="CHEBI:58173"/>
        <dbReference type="ChEBI" id="CHEBI:456216"/>
        <dbReference type="EC" id="6.3.2.2"/>
    </reaction>
</comment>
<dbReference type="GO" id="GO:0005524">
    <property type="term" value="F:ATP binding"/>
    <property type="evidence" value="ECO:0007669"/>
    <property type="project" value="UniProtKB-UniRule"/>
</dbReference>
<evidence type="ECO:0000256" key="6">
    <source>
        <dbReference type="ARBA" id="ARBA00022684"/>
    </source>
</evidence>
<dbReference type="GO" id="GO:0006750">
    <property type="term" value="P:glutathione biosynthetic process"/>
    <property type="evidence" value="ECO:0007669"/>
    <property type="project" value="UniProtKB-UniRule"/>
</dbReference>
<comment type="caution">
    <text evidence="13">The sequence shown here is derived from an EMBL/GenBank/DDBJ whole genome shotgun (WGS) entry which is preliminary data.</text>
</comment>
<dbReference type="FunFam" id="3.30.590.50:FF:000009">
    <property type="entry name" value="Glutamate--cysteine ligase"/>
    <property type="match status" value="1"/>
</dbReference>
<reference evidence="13 14" key="1">
    <citation type="submission" date="2019-02" db="EMBL/GenBank/DDBJ databases">
        <title>Genome sequencing of the rare red list fungi Hericium alpestre (H. flagellum).</title>
        <authorList>
            <person name="Buettner E."/>
            <person name="Kellner H."/>
        </authorList>
    </citation>
    <scope>NUCLEOTIDE SEQUENCE [LARGE SCALE GENOMIC DNA]</scope>
    <source>
        <strain evidence="13 14">DSM 108284</strain>
    </source>
</reference>
<comment type="similarity">
    <text evidence="2 11">Belongs to the glutamate--cysteine ligase type 3 family.</text>
</comment>
<feature type="region of interest" description="Disordered" evidence="12">
    <location>
        <begin position="486"/>
        <end position="510"/>
    </location>
</feature>
<dbReference type="UniPathway" id="UPA00142">
    <property type="reaction ID" value="UER00209"/>
</dbReference>
<dbReference type="Pfam" id="PF03074">
    <property type="entry name" value="GCS"/>
    <property type="match status" value="1"/>
</dbReference>
<dbReference type="GO" id="GO:0004357">
    <property type="term" value="F:glutamate-cysteine ligase activity"/>
    <property type="evidence" value="ECO:0007669"/>
    <property type="project" value="UniProtKB-UniRule"/>
</dbReference>
<evidence type="ECO:0000313" key="13">
    <source>
        <dbReference type="EMBL" id="TFY79903.1"/>
    </source>
</evidence>
<evidence type="ECO:0000256" key="4">
    <source>
        <dbReference type="ARBA" id="ARBA00014618"/>
    </source>
</evidence>
<comment type="pathway">
    <text evidence="1 11">Sulfur metabolism; glutathione biosynthesis; glutathione from L-cysteine and L-glutamate: step 1/2.</text>
</comment>
<evidence type="ECO:0000256" key="7">
    <source>
        <dbReference type="ARBA" id="ARBA00022741"/>
    </source>
</evidence>
<keyword evidence="14" id="KW-1185">Reference proteome</keyword>
<dbReference type="InterPro" id="IPR004308">
    <property type="entry name" value="GCS"/>
</dbReference>
<organism evidence="13 14">
    <name type="scientific">Hericium alpestre</name>
    <dbReference type="NCBI Taxonomy" id="135208"/>
    <lineage>
        <taxon>Eukaryota</taxon>
        <taxon>Fungi</taxon>
        <taxon>Dikarya</taxon>
        <taxon>Basidiomycota</taxon>
        <taxon>Agaricomycotina</taxon>
        <taxon>Agaricomycetes</taxon>
        <taxon>Russulales</taxon>
        <taxon>Hericiaceae</taxon>
        <taxon>Hericium</taxon>
    </lineage>
</organism>
<keyword evidence="5 11" id="KW-0436">Ligase</keyword>
<protein>
    <recommendedName>
        <fullName evidence="4 11">Glutamate--cysteine ligase</fullName>
        <ecNumber evidence="3 11">6.3.2.2</ecNumber>
    </recommendedName>
    <alternativeName>
        <fullName evidence="10 11">Gamma-ECS</fullName>
    </alternativeName>
    <alternativeName>
        <fullName evidence="9 11">Gamma-glutamylcysteine synthetase</fullName>
    </alternativeName>
</protein>
<evidence type="ECO:0000256" key="9">
    <source>
        <dbReference type="ARBA" id="ARBA00030585"/>
    </source>
</evidence>
<evidence type="ECO:0000256" key="8">
    <source>
        <dbReference type="ARBA" id="ARBA00022840"/>
    </source>
</evidence>
<dbReference type="PANTHER" id="PTHR11164">
    <property type="entry name" value="GLUTAMATE CYSTEINE LIGASE"/>
    <property type="match status" value="1"/>
</dbReference>
<dbReference type="OrthoDB" id="7939818at2759"/>
<sequence>MGLLSLGTPLPWDEAKKYADHVRYHGISQFLNIWDRLKDRTGDELMWGDEIEYMIVNLDAQSKNAKLSLCQTEILNRLRPTTDQLDTNTDECIAIPTFHPEYGRYMLESIPGSPYTGAITSLLSVESNMRYRRRLAREHLKDNEIPITFTSFPRLGAPGVFTEPYYDPSDAVSSQSLFVPEEITNPHVRFPTLTANIRRRRGSKVAINLPLYFDENTPRPFIDPTIPWDRNLYPEDPEAKNGAALPDHIYMDAMGFGMGCCCLQLTFQSCNVDEARRMYDALIPIGPIMLALTAASPLWRGYIADVDCRWNVIAGSVDDRTEEERGLKPLKENKFRIPKSRYDSVDLYISEHWMNRPEYNDNPLPFDPAIYDRLRKHELIDQDDTTSTDHFENIQSTNWQTLRFKPPPLNSSIGWRVEFRSMEVQMTDFENAAFAVFIVLLSRAIMSMNLNFYVPISKVDENMSRAQKRNAARDTKFFFRKDVFSPPSSRTTSVTSSGAASPIDGSHTLPHHKERKLRNCFPAFPPPEEGWPNECVQNEYEELTMDEIINGTGAQFPGLLGLVREYLTTLDMEEDEIRKIEAYLDLVKRRANGTLKTPATWIREFVRSHPAYKFDSVVSQEINYDLMVAVDEIERGIRRVPDLLPTDYTGGAHDQGTLTKKS</sequence>
<evidence type="ECO:0000256" key="3">
    <source>
        <dbReference type="ARBA" id="ARBA00012220"/>
    </source>
</evidence>
<dbReference type="EC" id="6.3.2.2" evidence="3 11"/>
<dbReference type="SUPFAM" id="SSF55931">
    <property type="entry name" value="Glutamine synthetase/guanido kinase"/>
    <property type="match status" value="1"/>
</dbReference>
<evidence type="ECO:0000256" key="2">
    <source>
        <dbReference type="ARBA" id="ARBA00008100"/>
    </source>
</evidence>
<evidence type="ECO:0000256" key="1">
    <source>
        <dbReference type="ARBA" id="ARBA00005006"/>
    </source>
</evidence>
<keyword evidence="7 11" id="KW-0547">Nucleotide-binding</keyword>
<proteinExistence type="inferred from homology"/>
<keyword evidence="6 11" id="KW-0317">Glutathione biosynthesis</keyword>